<dbReference type="Proteomes" id="UP001470230">
    <property type="component" value="Unassembled WGS sequence"/>
</dbReference>
<dbReference type="InterPro" id="IPR032675">
    <property type="entry name" value="LRR_dom_sf"/>
</dbReference>
<gene>
    <name evidence="1" type="ORF">M9Y10_004421</name>
</gene>
<proteinExistence type="predicted"/>
<name>A0ABR2JTA6_9EUKA</name>
<accession>A0ABR2JTA6</accession>
<dbReference type="Gene3D" id="3.80.10.10">
    <property type="entry name" value="Ribonuclease Inhibitor"/>
    <property type="match status" value="1"/>
</dbReference>
<protein>
    <submittedName>
        <fullName evidence="1">Uncharacterized protein</fullName>
    </submittedName>
</protein>
<evidence type="ECO:0000313" key="1">
    <source>
        <dbReference type="EMBL" id="KAK8881661.1"/>
    </source>
</evidence>
<dbReference type="EMBL" id="JAPFFF010000010">
    <property type="protein sequence ID" value="KAK8881661.1"/>
    <property type="molecule type" value="Genomic_DNA"/>
</dbReference>
<comment type="caution">
    <text evidence="1">The sequence shown here is derived from an EMBL/GenBank/DDBJ whole genome shotgun (WGS) entry which is preliminary data.</text>
</comment>
<evidence type="ECO:0000313" key="2">
    <source>
        <dbReference type="Proteomes" id="UP001470230"/>
    </source>
</evidence>
<reference evidence="1 2" key="1">
    <citation type="submission" date="2024-04" db="EMBL/GenBank/DDBJ databases">
        <title>Tritrichomonas musculus Genome.</title>
        <authorList>
            <person name="Alves-Ferreira E."/>
            <person name="Grigg M."/>
            <person name="Lorenzi H."/>
            <person name="Galac M."/>
        </authorList>
    </citation>
    <scope>NUCLEOTIDE SEQUENCE [LARGE SCALE GENOMIC DNA]</scope>
    <source>
        <strain evidence="1 2">EAF2021</strain>
    </source>
</reference>
<sequence length="83" mass="9405">MEISVKGGLVIKLNNDYTASVTKSPKATGNVFIPRQVIHDKKNYLITSLGKNAFYENNIDAITFPEDSEIITFEKRLLKLFKN</sequence>
<organism evidence="1 2">
    <name type="scientific">Tritrichomonas musculus</name>
    <dbReference type="NCBI Taxonomy" id="1915356"/>
    <lineage>
        <taxon>Eukaryota</taxon>
        <taxon>Metamonada</taxon>
        <taxon>Parabasalia</taxon>
        <taxon>Tritrichomonadida</taxon>
        <taxon>Tritrichomonadidae</taxon>
        <taxon>Tritrichomonas</taxon>
    </lineage>
</organism>
<keyword evidence="2" id="KW-1185">Reference proteome</keyword>